<dbReference type="Pfam" id="PF00014">
    <property type="entry name" value="Kunitz_BPTI"/>
    <property type="match status" value="2"/>
</dbReference>
<comment type="caution">
    <text evidence="8">The sequence shown here is derived from an EMBL/GenBank/DDBJ whole genome shotgun (WGS) entry which is preliminary data.</text>
</comment>
<evidence type="ECO:0000259" key="6">
    <source>
        <dbReference type="PROSITE" id="PS50279"/>
    </source>
</evidence>
<keyword evidence="3" id="KW-0722">Serine protease inhibitor</keyword>
<dbReference type="SMART" id="SM00131">
    <property type="entry name" value="KU"/>
    <property type="match status" value="2"/>
</dbReference>
<dbReference type="CDD" id="cd00109">
    <property type="entry name" value="Kunitz-type"/>
    <property type="match status" value="2"/>
</dbReference>
<protein>
    <recommendedName>
        <fullName evidence="10">von Willebrand factor D and EGF domain-containing protein</fullName>
    </recommendedName>
</protein>
<dbReference type="PROSITE" id="PS50279">
    <property type="entry name" value="BPTI_KUNITZ_2"/>
    <property type="match status" value="2"/>
</dbReference>
<evidence type="ECO:0000256" key="5">
    <source>
        <dbReference type="SAM" id="SignalP"/>
    </source>
</evidence>
<dbReference type="PANTHER" id="PTHR10083:SF328">
    <property type="entry name" value="TISSUE FACTOR PATHWAY INHIBITOR"/>
    <property type="match status" value="1"/>
</dbReference>
<dbReference type="Pfam" id="PF23283">
    <property type="entry name" value="D8C_UMOD"/>
    <property type="match status" value="1"/>
</dbReference>
<gene>
    <name evidence="8" type="ORF">ODALV1_LOCUS4063</name>
</gene>
<dbReference type="Gene3D" id="2.10.25.10">
    <property type="entry name" value="Laminin"/>
    <property type="match status" value="1"/>
</dbReference>
<dbReference type="InterPro" id="IPR050098">
    <property type="entry name" value="TFPI/VKTCI-like"/>
</dbReference>
<dbReference type="Pfam" id="PF00094">
    <property type="entry name" value="VWD"/>
    <property type="match status" value="1"/>
</dbReference>
<accession>A0ABP1PWT1</accession>
<feature type="domain" description="BPTI/Kunitz inhibitor" evidence="6">
    <location>
        <begin position="1218"/>
        <end position="1266"/>
    </location>
</feature>
<dbReference type="SUPFAM" id="SSF57362">
    <property type="entry name" value="BPTI-like"/>
    <property type="match status" value="2"/>
</dbReference>
<keyword evidence="1" id="KW-0646">Protease inhibitor</keyword>
<evidence type="ECO:0000256" key="2">
    <source>
        <dbReference type="ARBA" id="ARBA00022729"/>
    </source>
</evidence>
<dbReference type="InterPro" id="IPR058727">
    <property type="entry name" value="Helical_Vwde"/>
</dbReference>
<feature type="domain" description="VWFD" evidence="7">
    <location>
        <begin position="457"/>
        <end position="642"/>
    </location>
</feature>
<evidence type="ECO:0008006" key="10">
    <source>
        <dbReference type="Google" id="ProtNLM"/>
    </source>
</evidence>
<dbReference type="InterPro" id="IPR020901">
    <property type="entry name" value="Prtase_inh_Kunz-CS"/>
</dbReference>
<dbReference type="PANTHER" id="PTHR10083">
    <property type="entry name" value="KUNITZ-TYPE PROTEASE INHIBITOR-RELATED"/>
    <property type="match status" value="1"/>
</dbReference>
<dbReference type="PROSITE" id="PS51233">
    <property type="entry name" value="VWFD"/>
    <property type="match status" value="1"/>
</dbReference>
<dbReference type="Gene3D" id="4.10.410.10">
    <property type="entry name" value="Pancreatic trypsin inhibitor Kunitz domain"/>
    <property type="match status" value="2"/>
</dbReference>
<proteinExistence type="predicted"/>
<organism evidence="8 9">
    <name type="scientific">Orchesella dallaii</name>
    <dbReference type="NCBI Taxonomy" id="48710"/>
    <lineage>
        <taxon>Eukaryota</taxon>
        <taxon>Metazoa</taxon>
        <taxon>Ecdysozoa</taxon>
        <taxon>Arthropoda</taxon>
        <taxon>Hexapoda</taxon>
        <taxon>Collembola</taxon>
        <taxon>Entomobryomorpha</taxon>
        <taxon>Entomobryoidea</taxon>
        <taxon>Orchesellidae</taxon>
        <taxon>Orchesellinae</taxon>
        <taxon>Orchesella</taxon>
    </lineage>
</organism>
<feature type="signal peptide" evidence="5">
    <location>
        <begin position="1"/>
        <end position="24"/>
    </location>
</feature>
<evidence type="ECO:0000256" key="4">
    <source>
        <dbReference type="ARBA" id="ARBA00023157"/>
    </source>
</evidence>
<evidence type="ECO:0000313" key="8">
    <source>
        <dbReference type="EMBL" id="CAL8078320.1"/>
    </source>
</evidence>
<dbReference type="PROSITE" id="PS00280">
    <property type="entry name" value="BPTI_KUNITZ_1"/>
    <property type="match status" value="1"/>
</dbReference>
<dbReference type="Proteomes" id="UP001642540">
    <property type="component" value="Unassembled WGS sequence"/>
</dbReference>
<feature type="domain" description="BPTI/Kunitz inhibitor" evidence="6">
    <location>
        <begin position="1117"/>
        <end position="1167"/>
    </location>
</feature>
<dbReference type="Pfam" id="PF26129">
    <property type="entry name" value="Vwde"/>
    <property type="match status" value="1"/>
</dbReference>
<dbReference type="EMBL" id="CAXLJM020000013">
    <property type="protein sequence ID" value="CAL8078320.1"/>
    <property type="molecule type" value="Genomic_DNA"/>
</dbReference>
<dbReference type="InterPro" id="IPR002223">
    <property type="entry name" value="Kunitz_BPTI"/>
</dbReference>
<evidence type="ECO:0000256" key="1">
    <source>
        <dbReference type="ARBA" id="ARBA00022690"/>
    </source>
</evidence>
<dbReference type="InterPro" id="IPR036880">
    <property type="entry name" value="Kunitz_BPTI_sf"/>
</dbReference>
<keyword evidence="9" id="KW-1185">Reference proteome</keyword>
<feature type="chain" id="PRO_5047049078" description="von Willebrand factor D and EGF domain-containing protein" evidence="5">
    <location>
        <begin position="25"/>
        <end position="1270"/>
    </location>
</feature>
<reference evidence="8 9" key="1">
    <citation type="submission" date="2024-08" db="EMBL/GenBank/DDBJ databases">
        <authorList>
            <person name="Cucini C."/>
            <person name="Frati F."/>
        </authorList>
    </citation>
    <scope>NUCLEOTIDE SEQUENCE [LARGE SCALE GENOMIC DNA]</scope>
</reference>
<dbReference type="InterPro" id="IPR001846">
    <property type="entry name" value="VWF_type-D"/>
</dbReference>
<dbReference type="InterPro" id="IPR057774">
    <property type="entry name" value="D8C_UMOD/GP2/OIT3-like"/>
</dbReference>
<evidence type="ECO:0000313" key="9">
    <source>
        <dbReference type="Proteomes" id="UP001642540"/>
    </source>
</evidence>
<evidence type="ECO:0000256" key="3">
    <source>
        <dbReference type="ARBA" id="ARBA00022900"/>
    </source>
</evidence>
<keyword evidence="2 5" id="KW-0732">Signal</keyword>
<name>A0ABP1PWT1_9HEXA</name>
<sequence>MADHVHYSTLCFLIIIYLFACSNAQLRNRNRFYDDHYRDDVPSNTNARQSVNPCHPNYHRVINNEPRRSYNYRFGSGNSRELAICDRDLVAGWYRFQSLAGNTIPTSCPGVNYCGTRAPVWMKGSVPSVEEGVVKATGCISVKGNCCTTQLPMLVRNCSEFIVYQLQPTPACPSAYCAGYEVPCPAGLTSDNGYTPCHFPVDILETKVSYGLSKDGSQIQFFCDVTLGGHVVPDTVALQVDWLADDEIIQSETFGLLQQHKGLLKEDKWAIGQTLQCRAKAKHTTINTFTAPSISPPLNTGVLLISPTVLVATEGSEPANIEFQTTIPIVCPKKEKKEKKKQEKKEEEQPEEEEECCVTFEISTKLASQSGPRCAGGNAFDLIVLNTCQYKVCADEWNATHKLPVWAVNDGLFGGEDAQENPPSVIVEMRTAESSPPRWQDIILPVQEVTIQQADVSEECIVGDYIQTFDGLKYKNTYEGTFVLYKHSTFPYEVQIHRRKCTNLPLCNCAIAMRFGEIMLAADVCTTGKMRFWSYTLDGNYIEPAKLQHLPKIIRVDEGRSFQIQFPTGTRLNIGPNLRHISIQASLSDLEHTTGLCGSFDRDVHNDFSSYKGQVVCTPNLNTTSTCDDFTKSWRLLTEQSLFVGSFTNDGNDEDESNLEDVYSPGHCSCSGLKNDDEVVLRPVTKPFHASPYEEYRPETEQTEEEAEAAKCTSSQCIDPRGEDITNQLIELLQDEDFTYDGEEFGIKSNEAPLLPIFAGQSSLQLSLEPNGVITEDAAEVYCRGLIEGMPVTKLCRDIAQVDIEAHISSCKNEVFHSKSTAWTMDALEHLRWNCRYQVYHNLSTWEPQLGRQHGTPPLQILSSLCLNNCSDAGNCDHGICRCKHGFSGADCSVSTNLAPKVTGLGFTDACDVRNRACSEVLVWGDKFAEHNNIKCHFDVYRSQSVKTVPSHSGTVNGNGRLLTYQSIVCDIPDMPIHDAKVANFYIPGEGLEKTRQLLRVRLSYGFDGAKSEPIDYVIFDSLCWECPTALTCQARPTQSCNVLSDPFGTGSDPFQNSPSFSNPSLGFAQSNSPLQYSPDSSSEFSPSSLPNVFNHPIPLHPQPSFGQFHPGLSNPCLLPKDSGPCKSDNLRYFFDATAGKCRPFIFGGCQGNNNNFITEQDCLQQCSNHRPRDFVDNTTVAVAPHLASPSFISVGAPKPQKIVSPSSFDVPRISEKCNLGSSTSSCPDEIVRYYYDSLMRKCRPFITCPGSTDNFPSKESCMRECELSI</sequence>
<evidence type="ECO:0000259" key="7">
    <source>
        <dbReference type="PROSITE" id="PS51233"/>
    </source>
</evidence>
<keyword evidence="4" id="KW-1015">Disulfide bond</keyword>
<dbReference type="PRINTS" id="PR00759">
    <property type="entry name" value="BASICPTASE"/>
</dbReference>